<feature type="transmembrane region" description="Helical" evidence="14">
    <location>
        <begin position="40"/>
        <end position="63"/>
    </location>
</feature>
<dbReference type="GO" id="GO:0005254">
    <property type="term" value="F:chloride channel activity"/>
    <property type="evidence" value="ECO:0007669"/>
    <property type="project" value="UniProtKB-KW"/>
</dbReference>
<keyword evidence="3" id="KW-0813">Transport</keyword>
<dbReference type="PANTHER" id="PTHR12424:SF19">
    <property type="entry name" value="INTEGRASE ZINC-BINDING DOMAIN-CONTAINING PROTEIN"/>
    <property type="match status" value="1"/>
</dbReference>
<keyword evidence="11" id="KW-0868">Chloride</keyword>
<evidence type="ECO:0008006" key="17">
    <source>
        <dbReference type="Google" id="ProtNLM"/>
    </source>
</evidence>
<feature type="compositionally biased region" description="Polar residues" evidence="13">
    <location>
        <begin position="592"/>
        <end position="616"/>
    </location>
</feature>
<evidence type="ECO:0000256" key="11">
    <source>
        <dbReference type="ARBA" id="ARBA00023214"/>
    </source>
</evidence>
<evidence type="ECO:0000256" key="4">
    <source>
        <dbReference type="ARBA" id="ARBA00022475"/>
    </source>
</evidence>
<reference evidence="15 16" key="1">
    <citation type="submission" date="2024-10" db="EMBL/GenBank/DDBJ databases">
        <title>Updated reference genomes for cyclostephanoid diatoms.</title>
        <authorList>
            <person name="Roberts W.R."/>
            <person name="Alverson A.J."/>
        </authorList>
    </citation>
    <scope>NUCLEOTIDE SEQUENCE [LARGE SCALE GENOMIC DNA]</scope>
    <source>
        <strain evidence="15 16">AJA276-08</strain>
    </source>
</reference>
<evidence type="ECO:0000256" key="7">
    <source>
        <dbReference type="ARBA" id="ARBA00023065"/>
    </source>
</evidence>
<dbReference type="Proteomes" id="UP001530315">
    <property type="component" value="Unassembled WGS sequence"/>
</dbReference>
<evidence type="ECO:0000256" key="3">
    <source>
        <dbReference type="ARBA" id="ARBA00022448"/>
    </source>
</evidence>
<organism evidence="15 16">
    <name type="scientific">Stephanodiscus triporus</name>
    <dbReference type="NCBI Taxonomy" id="2934178"/>
    <lineage>
        <taxon>Eukaryota</taxon>
        <taxon>Sar</taxon>
        <taxon>Stramenopiles</taxon>
        <taxon>Ochrophyta</taxon>
        <taxon>Bacillariophyta</taxon>
        <taxon>Coscinodiscophyceae</taxon>
        <taxon>Thalassiosirophycidae</taxon>
        <taxon>Stephanodiscales</taxon>
        <taxon>Stephanodiscaceae</taxon>
        <taxon>Stephanodiscus</taxon>
    </lineage>
</organism>
<keyword evidence="9" id="KW-0869">Chloride channel</keyword>
<evidence type="ECO:0000256" key="5">
    <source>
        <dbReference type="ARBA" id="ARBA00022692"/>
    </source>
</evidence>
<keyword evidence="12" id="KW-0407">Ion channel</keyword>
<keyword evidence="7" id="KW-0406">Ion transport</keyword>
<sequence length="664" mass="74111">MIPLNFQANVIRFMRGLPRFGYGSEFSKLASSEQEEQTDYVVGILAVSFFITSLFIFWAAVIITCKCMGKRRVGLCAGRVLVKCDEKGQFRPPPYVWKLRCTFILFGCCMFGLCMTLVGPGLASIKTTSAAIRKLSRDVDDLITQGLVILDSVERVKWNMDGSDVQSMLKAGEACPKSEAIVRIDRDFDLMNGYIQQIYLEDIRQHIDLIMDGTEHIETAATTFEENDWIVKMFVLFLGALIFFMIFAACSAWSGIHRYLSGLTCMLELLILPTFVLAIICCWIATSALAFVSISNAGNSQQSGPAGTVTAIFEERGITSNDMIFTAFTYYQSGCATDDPIIQLYEYEDYLQSGIGSVDQFLAQVNEVGIDKINNYCGADITPFIEGIELINDNLGILLDALRSFFELASCSKMRPIYMQAFEGVACTDSCGSFAFLFLIMSAMSLAGMIMVMLRAGMYPYKQVFPHSSLDDEEDELEEYRAYPQFVSPFLNMWGGKMDDNYALFTKTGTYVTSSEMTNMSVSPSAPVPRSFHKAQQLDCTSMCEDEEKIPFSPLGSRFTFDQSRMYSTGEIPLSPPGSRFTFDQSPMYAARTNSTSRDDSNNGCTPLTPHTSSVHSSEKQCRRFTTLDSPLVLSAMRQHAWVNCFAYFVSPTRIGNRSGDKTE</sequence>
<feature type="transmembrane region" description="Helical" evidence="14">
    <location>
        <begin position="265"/>
        <end position="292"/>
    </location>
</feature>
<dbReference type="PANTHER" id="PTHR12424">
    <property type="entry name" value="TWEETY-RELATED"/>
    <property type="match status" value="1"/>
</dbReference>
<name>A0ABD3QWT5_9STRA</name>
<dbReference type="AlphaFoldDB" id="A0ABD3QWT5"/>
<keyword evidence="5 14" id="KW-0812">Transmembrane</keyword>
<evidence type="ECO:0000256" key="1">
    <source>
        <dbReference type="ARBA" id="ARBA00004651"/>
    </source>
</evidence>
<keyword evidence="16" id="KW-1185">Reference proteome</keyword>
<keyword evidence="4" id="KW-1003">Cell membrane</keyword>
<feature type="transmembrane region" description="Helical" evidence="14">
    <location>
        <begin position="434"/>
        <end position="454"/>
    </location>
</feature>
<feature type="region of interest" description="Disordered" evidence="13">
    <location>
        <begin position="592"/>
        <end position="620"/>
    </location>
</feature>
<protein>
    <recommendedName>
        <fullName evidence="17">Protein tweety homolog</fullName>
    </recommendedName>
</protein>
<evidence type="ECO:0000256" key="2">
    <source>
        <dbReference type="ARBA" id="ARBA00009849"/>
    </source>
</evidence>
<dbReference type="GO" id="GO:0005886">
    <property type="term" value="C:plasma membrane"/>
    <property type="evidence" value="ECO:0007669"/>
    <property type="project" value="UniProtKB-SubCell"/>
</dbReference>
<comment type="similarity">
    <text evidence="2">Belongs to the tweety family.</text>
</comment>
<dbReference type="EMBL" id="JALLAZ020000090">
    <property type="protein sequence ID" value="KAL3804286.1"/>
    <property type="molecule type" value="Genomic_DNA"/>
</dbReference>
<dbReference type="GO" id="GO:0034707">
    <property type="term" value="C:chloride channel complex"/>
    <property type="evidence" value="ECO:0007669"/>
    <property type="project" value="UniProtKB-KW"/>
</dbReference>
<accession>A0ABD3QWT5</accession>
<evidence type="ECO:0000256" key="14">
    <source>
        <dbReference type="SAM" id="Phobius"/>
    </source>
</evidence>
<keyword evidence="6 14" id="KW-1133">Transmembrane helix</keyword>
<feature type="transmembrane region" description="Helical" evidence="14">
    <location>
        <begin position="229"/>
        <end position="253"/>
    </location>
</feature>
<keyword evidence="8 14" id="KW-0472">Membrane</keyword>
<evidence type="ECO:0000256" key="10">
    <source>
        <dbReference type="ARBA" id="ARBA00023180"/>
    </source>
</evidence>
<dbReference type="InterPro" id="IPR006990">
    <property type="entry name" value="Tweety"/>
</dbReference>
<comment type="caution">
    <text evidence="15">The sequence shown here is derived from an EMBL/GenBank/DDBJ whole genome shotgun (WGS) entry which is preliminary data.</text>
</comment>
<evidence type="ECO:0000256" key="8">
    <source>
        <dbReference type="ARBA" id="ARBA00023136"/>
    </source>
</evidence>
<gene>
    <name evidence="15" type="ORF">ACHAW5_005884</name>
</gene>
<evidence type="ECO:0000256" key="12">
    <source>
        <dbReference type="ARBA" id="ARBA00023303"/>
    </source>
</evidence>
<evidence type="ECO:0000256" key="9">
    <source>
        <dbReference type="ARBA" id="ARBA00023173"/>
    </source>
</evidence>
<comment type="subcellular location">
    <subcellularLocation>
        <location evidence="1">Cell membrane</location>
        <topology evidence="1">Multi-pass membrane protein</topology>
    </subcellularLocation>
</comment>
<evidence type="ECO:0000313" key="16">
    <source>
        <dbReference type="Proteomes" id="UP001530315"/>
    </source>
</evidence>
<evidence type="ECO:0000313" key="15">
    <source>
        <dbReference type="EMBL" id="KAL3804286.1"/>
    </source>
</evidence>
<proteinExistence type="inferred from homology"/>
<feature type="transmembrane region" description="Helical" evidence="14">
    <location>
        <begin position="97"/>
        <end position="118"/>
    </location>
</feature>
<evidence type="ECO:0000256" key="13">
    <source>
        <dbReference type="SAM" id="MobiDB-lite"/>
    </source>
</evidence>
<keyword evidence="10" id="KW-0325">Glycoprotein</keyword>
<evidence type="ECO:0000256" key="6">
    <source>
        <dbReference type="ARBA" id="ARBA00022989"/>
    </source>
</evidence>